<feature type="domain" description="Glycosyltransferase 2-like" evidence="2">
    <location>
        <begin position="342"/>
        <end position="502"/>
    </location>
</feature>
<organism evidence="3 4">
    <name type="scientific">Candidatus Marithioploca araucensis</name>
    <dbReference type="NCBI Taxonomy" id="70273"/>
    <lineage>
        <taxon>Bacteria</taxon>
        <taxon>Pseudomonadati</taxon>
        <taxon>Pseudomonadota</taxon>
        <taxon>Gammaproteobacteria</taxon>
        <taxon>Thiotrichales</taxon>
        <taxon>Thiotrichaceae</taxon>
        <taxon>Candidatus Marithioploca</taxon>
    </lineage>
</organism>
<dbReference type="EC" id="2.4.-.-" evidence="3"/>
<accession>A0ABT7VTM8</accession>
<dbReference type="Gene3D" id="3.90.550.10">
    <property type="entry name" value="Spore Coat Polysaccharide Biosynthesis Protein SpsA, Chain A"/>
    <property type="match status" value="2"/>
</dbReference>
<sequence>EVQGLRLPSEKEIHAFIDPNLFHEQGNVQLQSTYINNQQALLFDAFEKGSIFQLEPLPNLSQGAAEILQAYNNQLVAKEQALQYQQDIAQRDEQISDFQKQLEELKQSLQTQTEEFQHSLQTQAKEFQHSLQTQAKEFQHSLQTQKAENAKYQAQAASYRNQLLVAENKATTLEQEIGELGNKRQALQTQLTSTQNILSEKEQSLSTQKQNTQKLMYWIGGLDHDIKAIFDSLTWRSGNLMTQIALKLMFKRAGQTAQDHVQDIFAEIAAWNLSVQSSEIQPVGSTEKLVSAKEQIKKSSGLSKVIQPRSYQSWIKNYGLTQKMVKRMQELVKEWEAPPFISIVMPTYNTDEKWLRAAIDSVLQQIYPNWELCIADDASTKGHVRRILEEYAERDKRIKLKFRSENGHISAASNTALEIVNGEFVAFLDHDDMLARHALFWVAQDILDYPDVMLWYSDEDKINEKGIRSNPYFKSEWNPDIFLSHNLITHFAVYRKTLIEDIGGFREGYEGAQDYDLVLRAIEQISPAQIRHIPRVLYHWREIAGSTASRPDEKPYAIIAAQKAISEHLERRNIKARVTESPDIRGTLRVQYALPVNLPLVSLIIPTRNSLKFLKRCVESILNKTDYENFEILIINNNSDDPATLDYMQQLEKNDKARIIDYPHPFCYADMNNQAVEQAQGEIIGLINNDIEVINREWL</sequence>
<name>A0ABT7VTM8_9GAMM</name>
<keyword evidence="4" id="KW-1185">Reference proteome</keyword>
<evidence type="ECO:0000256" key="1">
    <source>
        <dbReference type="SAM" id="Coils"/>
    </source>
</evidence>
<dbReference type="Gene3D" id="1.10.287.1490">
    <property type="match status" value="1"/>
</dbReference>
<feature type="non-terminal residue" evidence="3">
    <location>
        <position position="699"/>
    </location>
</feature>
<dbReference type="InterPro" id="IPR050834">
    <property type="entry name" value="Glycosyltransf_2"/>
</dbReference>
<evidence type="ECO:0000259" key="2">
    <source>
        <dbReference type="Pfam" id="PF00535"/>
    </source>
</evidence>
<feature type="coiled-coil region" evidence="1">
    <location>
        <begin position="88"/>
        <end position="190"/>
    </location>
</feature>
<dbReference type="PANTHER" id="PTHR43685:SF2">
    <property type="entry name" value="GLYCOSYLTRANSFERASE 2-LIKE DOMAIN-CONTAINING PROTEIN"/>
    <property type="match status" value="1"/>
</dbReference>
<feature type="domain" description="Glycosyltransferase 2-like" evidence="2">
    <location>
        <begin position="602"/>
        <end position="693"/>
    </location>
</feature>
<proteinExistence type="predicted"/>
<reference evidence="3" key="1">
    <citation type="submission" date="2023-06" db="EMBL/GenBank/DDBJ databases">
        <title>Uncultivated large filamentous bacteria from sulfidic sediments reveal new species and different genomic features in energy metabolism and defense.</title>
        <authorList>
            <person name="Fonseca A."/>
        </authorList>
    </citation>
    <scope>NUCLEOTIDE SEQUENCE</scope>
    <source>
        <strain evidence="3">HSG4</strain>
    </source>
</reference>
<dbReference type="CDD" id="cd04184">
    <property type="entry name" value="GT2_RfbC_Mx_like"/>
    <property type="match status" value="1"/>
</dbReference>
<comment type="caution">
    <text evidence="3">The sequence shown here is derived from an EMBL/GenBank/DDBJ whole genome shotgun (WGS) entry which is preliminary data.</text>
</comment>
<evidence type="ECO:0000313" key="4">
    <source>
        <dbReference type="Proteomes" id="UP001171945"/>
    </source>
</evidence>
<protein>
    <submittedName>
        <fullName evidence="3">Glycosyltransferase</fullName>
        <ecNumber evidence="3">2.4.-.-</ecNumber>
    </submittedName>
</protein>
<dbReference type="EMBL" id="JAUCGM010000353">
    <property type="protein sequence ID" value="MDM8562925.1"/>
    <property type="molecule type" value="Genomic_DNA"/>
</dbReference>
<evidence type="ECO:0000313" key="3">
    <source>
        <dbReference type="EMBL" id="MDM8562925.1"/>
    </source>
</evidence>
<keyword evidence="3" id="KW-0328">Glycosyltransferase</keyword>
<dbReference type="Proteomes" id="UP001171945">
    <property type="component" value="Unassembled WGS sequence"/>
</dbReference>
<dbReference type="GO" id="GO:0016757">
    <property type="term" value="F:glycosyltransferase activity"/>
    <property type="evidence" value="ECO:0007669"/>
    <property type="project" value="UniProtKB-KW"/>
</dbReference>
<keyword evidence="1" id="KW-0175">Coiled coil</keyword>
<feature type="non-terminal residue" evidence="3">
    <location>
        <position position="1"/>
    </location>
</feature>
<dbReference type="SUPFAM" id="SSF53448">
    <property type="entry name" value="Nucleotide-diphospho-sugar transferases"/>
    <property type="match status" value="2"/>
</dbReference>
<dbReference type="PANTHER" id="PTHR43685">
    <property type="entry name" value="GLYCOSYLTRANSFERASE"/>
    <property type="match status" value="1"/>
</dbReference>
<dbReference type="Pfam" id="PF00535">
    <property type="entry name" value="Glycos_transf_2"/>
    <property type="match status" value="2"/>
</dbReference>
<gene>
    <name evidence="3" type="ORF">QUF54_06175</name>
</gene>
<dbReference type="InterPro" id="IPR001173">
    <property type="entry name" value="Glyco_trans_2-like"/>
</dbReference>
<keyword evidence="3" id="KW-0808">Transferase</keyword>
<dbReference type="InterPro" id="IPR029044">
    <property type="entry name" value="Nucleotide-diphossugar_trans"/>
</dbReference>